<evidence type="ECO:0000313" key="1">
    <source>
        <dbReference type="EMBL" id="CAB3644761.1"/>
    </source>
</evidence>
<gene>
    <name evidence="1" type="ORF">LMG24238_00620</name>
</gene>
<keyword evidence="2" id="KW-1185">Reference proteome</keyword>
<accession>A0A6J4ZVS2</accession>
<sequence length="57" mass="6419">MILSLKPTPQSVFHGSTSYLVCLRPIVCKWFNPAKVCGRINFSIELMTCESAAFLLR</sequence>
<dbReference type="EMBL" id="CADIKC010000001">
    <property type="protein sequence ID" value="CAB3644761.1"/>
    <property type="molecule type" value="Genomic_DNA"/>
</dbReference>
<name>A0A6J4ZVS2_9BURK</name>
<proteinExistence type="predicted"/>
<organism evidence="1 2">
    <name type="scientific">Paraburkholderia sediminicola</name>
    <dbReference type="NCBI Taxonomy" id="458836"/>
    <lineage>
        <taxon>Bacteria</taxon>
        <taxon>Pseudomonadati</taxon>
        <taxon>Pseudomonadota</taxon>
        <taxon>Betaproteobacteria</taxon>
        <taxon>Burkholderiales</taxon>
        <taxon>Burkholderiaceae</taxon>
        <taxon>Paraburkholderia</taxon>
    </lineage>
</organism>
<evidence type="ECO:0000313" key="2">
    <source>
        <dbReference type="Proteomes" id="UP000494255"/>
    </source>
</evidence>
<protein>
    <submittedName>
        <fullName evidence="1">Uncharacterized protein</fullName>
    </submittedName>
</protein>
<dbReference type="AlphaFoldDB" id="A0A6J4ZVS2"/>
<dbReference type="Proteomes" id="UP000494255">
    <property type="component" value="Unassembled WGS sequence"/>
</dbReference>
<reference evidence="1 2" key="1">
    <citation type="submission" date="2020-04" db="EMBL/GenBank/DDBJ databases">
        <authorList>
            <person name="De Canck E."/>
        </authorList>
    </citation>
    <scope>NUCLEOTIDE SEQUENCE [LARGE SCALE GENOMIC DNA]</scope>
    <source>
        <strain evidence="1 2">LMG 24238</strain>
    </source>
</reference>